<comment type="similarity">
    <text evidence="1">Belongs to the filamin family.</text>
</comment>
<proteinExistence type="inferred from homology"/>
<reference evidence="5 6" key="1">
    <citation type="submission" date="2023-05" db="EMBL/GenBank/DDBJ databases">
        <title>B98-5 Cell Line De Novo Hybrid Assembly: An Optical Mapping Approach.</title>
        <authorList>
            <person name="Kananen K."/>
            <person name="Auerbach J.A."/>
            <person name="Kautto E."/>
            <person name="Blachly J.S."/>
        </authorList>
    </citation>
    <scope>NUCLEOTIDE SEQUENCE [LARGE SCALE GENOMIC DNA]</scope>
    <source>
        <strain evidence="5">B95-8</strain>
        <tissue evidence="5">Cell line</tissue>
    </source>
</reference>
<feature type="repeat" description="Filamin" evidence="3">
    <location>
        <begin position="115"/>
        <end position="217"/>
    </location>
</feature>
<dbReference type="PANTHER" id="PTHR38537:SF8">
    <property type="entry name" value="FILAMIN-A"/>
    <property type="match status" value="1"/>
</dbReference>
<keyword evidence="2" id="KW-0677">Repeat</keyword>
<dbReference type="InterPro" id="IPR044801">
    <property type="entry name" value="Filamin"/>
</dbReference>
<dbReference type="InterPro" id="IPR017868">
    <property type="entry name" value="Filamin/ABP280_repeat-like"/>
</dbReference>
<dbReference type="SUPFAM" id="SSF81296">
    <property type="entry name" value="E set domains"/>
    <property type="match status" value="3"/>
</dbReference>
<dbReference type="EMBL" id="JASSZA010000007">
    <property type="protein sequence ID" value="KAK2105081.1"/>
    <property type="molecule type" value="Genomic_DNA"/>
</dbReference>
<organism evidence="5 6">
    <name type="scientific">Saguinus oedipus</name>
    <name type="common">Cotton-top tamarin</name>
    <name type="synonym">Oedipomidas oedipus</name>
    <dbReference type="NCBI Taxonomy" id="9490"/>
    <lineage>
        <taxon>Eukaryota</taxon>
        <taxon>Metazoa</taxon>
        <taxon>Chordata</taxon>
        <taxon>Craniata</taxon>
        <taxon>Vertebrata</taxon>
        <taxon>Euteleostomi</taxon>
        <taxon>Mammalia</taxon>
        <taxon>Eutheria</taxon>
        <taxon>Euarchontoglires</taxon>
        <taxon>Primates</taxon>
        <taxon>Haplorrhini</taxon>
        <taxon>Platyrrhini</taxon>
        <taxon>Cebidae</taxon>
        <taxon>Callitrichinae</taxon>
        <taxon>Saguinus</taxon>
    </lineage>
</organism>
<comment type="caution">
    <text evidence="5">The sequence shown here is derived from an EMBL/GenBank/DDBJ whole genome shotgun (WGS) entry which is preliminary data.</text>
</comment>
<dbReference type="InterPro" id="IPR013783">
    <property type="entry name" value="Ig-like_fold"/>
</dbReference>
<dbReference type="InterPro" id="IPR014756">
    <property type="entry name" value="Ig_E-set"/>
</dbReference>
<dbReference type="Proteomes" id="UP001266305">
    <property type="component" value="Unassembled WGS sequence"/>
</dbReference>
<feature type="repeat" description="Filamin" evidence="3">
    <location>
        <begin position="8"/>
        <end position="114"/>
    </location>
</feature>
<evidence type="ECO:0000256" key="2">
    <source>
        <dbReference type="ARBA" id="ARBA00022737"/>
    </source>
</evidence>
<dbReference type="PANTHER" id="PTHR38537">
    <property type="entry name" value="JITTERBUG, ISOFORM N"/>
    <property type="match status" value="1"/>
</dbReference>
<accession>A0ABQ9V7F4</accession>
<dbReference type="SMART" id="SM00557">
    <property type="entry name" value="IG_FLMN"/>
    <property type="match status" value="3"/>
</dbReference>
<evidence type="ECO:0000256" key="3">
    <source>
        <dbReference type="PROSITE-ProRule" id="PRU00087"/>
    </source>
</evidence>
<evidence type="ECO:0000313" key="5">
    <source>
        <dbReference type="EMBL" id="KAK2105081.1"/>
    </source>
</evidence>
<evidence type="ECO:0000313" key="6">
    <source>
        <dbReference type="Proteomes" id="UP001266305"/>
    </source>
</evidence>
<evidence type="ECO:0000256" key="4">
    <source>
        <dbReference type="SAM" id="MobiDB-lite"/>
    </source>
</evidence>
<sequence>MGQASKVAPPSPTSSLWRLGEGAPSAHVANGPGYPGNEWLSLWTRGAGIGALGLVVGGPSKAKMSCMDKDGSCSVEYIPYEPGTYSLNISYGGHQVPATIPLTHPSGSPFKVPVHDVTDASKVKCSGPGLSPGMVCANFPQSFQVETRLVWPHCRSKCKGPKAVSLGLGPCLVEPVDVVDNADGTQTINYLPSQGPYSISVLYGDEEVPQSPFKVKVLPSHDASKVKASVPGLNTTGMPASLPVEFTIDAKDAREGLLAVQITDPQGKPKKTHIQDNHDNMFTVAYVPDMMGCYAILKYGGNEIPFSPYRVCAMPTGDASKCTVTGEAACHWLPLCLAQGLGCACVQGLAAWGSMSE</sequence>
<dbReference type="InterPro" id="IPR001298">
    <property type="entry name" value="Filamin/ABP280_rpt"/>
</dbReference>
<evidence type="ECO:0000256" key="1">
    <source>
        <dbReference type="ARBA" id="ARBA00009238"/>
    </source>
</evidence>
<dbReference type="Gene3D" id="2.60.40.10">
    <property type="entry name" value="Immunoglobulins"/>
    <property type="match status" value="3"/>
</dbReference>
<feature type="region of interest" description="Disordered" evidence="4">
    <location>
        <begin position="1"/>
        <end position="20"/>
    </location>
</feature>
<protein>
    <submittedName>
        <fullName evidence="5">Uncharacterized protein</fullName>
    </submittedName>
</protein>
<keyword evidence="6" id="KW-1185">Reference proteome</keyword>
<dbReference type="PROSITE" id="PS50194">
    <property type="entry name" value="FILAMIN_REPEAT"/>
    <property type="match status" value="3"/>
</dbReference>
<gene>
    <name evidence="5" type="ORF">P7K49_014595</name>
</gene>
<feature type="repeat" description="Filamin" evidence="3">
    <location>
        <begin position="218"/>
        <end position="313"/>
    </location>
</feature>
<name>A0ABQ9V7F4_SAGOE</name>
<dbReference type="Pfam" id="PF00630">
    <property type="entry name" value="Filamin"/>
    <property type="match status" value="3"/>
</dbReference>